<protein>
    <submittedName>
        <fullName evidence="2">Uncharacterized protein</fullName>
    </submittedName>
</protein>
<sequence>MMLLMLEEETCNQTSIYIQASRLEIAKLVKAISIRQTTRLLRFQASFFETHHSYYFDNRFLERFLSIMVNMMLWTALSLSAAVAHGAIIPRQGSGDINLAALIRNAPEVQRHQRSILRALNKGLPYSEGLLENSNSLVKLDGLKEDERKCLYLRNSVREDGFQSYVDINPHPDAPDVSTGAAEKKIDITTSTAVIDVERLGWNKEVATEIGGSATVEASGGIGVFSASLSATVYGNQRTSGGQNGEASKQTEFRQDVRREEVCPPNSVCRIVTWTYTRTIKGKCFLTPYFDEQCSTGDKRKAKYSLGLFPGCEPLARVARQFFTFDDDNYRYGRGFGLDLQGLKMHKEAIVAANKYDEDCTFTYALRDENGTPVKAMANIIETDTESSIKKSPVTKAPKAKEWFVSDDGVESCELEDGWWMQANNAYFIPESAGGKGTWEYRDDLPKPELLEEHCPKYASLSKRGFQYASPPKRAEGGSRQGPPPNNLVKVVMIEDGVPAFLESLAKADSEASSEGYAANLLQDGGLSVEEPGYIVVDGPGEPDPEPSAKQCLAELRRD</sequence>
<name>A0AAW0RK82_9HYPO</name>
<organism evidence="2 3">
    <name type="scientific">Beauveria asiatica</name>
    <dbReference type="NCBI Taxonomy" id="1069075"/>
    <lineage>
        <taxon>Eukaryota</taxon>
        <taxon>Fungi</taxon>
        <taxon>Dikarya</taxon>
        <taxon>Ascomycota</taxon>
        <taxon>Pezizomycotina</taxon>
        <taxon>Sordariomycetes</taxon>
        <taxon>Hypocreomycetidae</taxon>
        <taxon>Hypocreales</taxon>
        <taxon>Cordycipitaceae</taxon>
        <taxon>Beauveria</taxon>
    </lineage>
</organism>
<evidence type="ECO:0000313" key="3">
    <source>
        <dbReference type="Proteomes" id="UP001397290"/>
    </source>
</evidence>
<proteinExistence type="predicted"/>
<dbReference type="EMBL" id="JAAHCF010000668">
    <property type="protein sequence ID" value="KAK8142470.1"/>
    <property type="molecule type" value="Genomic_DNA"/>
</dbReference>
<comment type="caution">
    <text evidence="2">The sequence shown here is derived from an EMBL/GenBank/DDBJ whole genome shotgun (WGS) entry which is preliminary data.</text>
</comment>
<evidence type="ECO:0000256" key="1">
    <source>
        <dbReference type="SAM" id="MobiDB-lite"/>
    </source>
</evidence>
<dbReference type="Proteomes" id="UP001397290">
    <property type="component" value="Unassembled WGS sequence"/>
</dbReference>
<dbReference type="AlphaFoldDB" id="A0AAW0RK82"/>
<accession>A0AAW0RK82</accession>
<keyword evidence="3" id="KW-1185">Reference proteome</keyword>
<reference evidence="2 3" key="1">
    <citation type="submission" date="2020-02" db="EMBL/GenBank/DDBJ databases">
        <title>Comparative genomics of the hypocrealean fungal genus Beauvera.</title>
        <authorList>
            <person name="Showalter D.N."/>
            <person name="Bushley K.E."/>
            <person name="Rehner S.A."/>
        </authorList>
    </citation>
    <scope>NUCLEOTIDE SEQUENCE [LARGE SCALE GENOMIC DNA]</scope>
    <source>
        <strain evidence="2 3">ARSEF4384</strain>
    </source>
</reference>
<feature type="region of interest" description="Disordered" evidence="1">
    <location>
        <begin position="538"/>
        <end position="559"/>
    </location>
</feature>
<gene>
    <name evidence="2" type="ORF">G3M48_008712</name>
</gene>
<evidence type="ECO:0000313" key="2">
    <source>
        <dbReference type="EMBL" id="KAK8142470.1"/>
    </source>
</evidence>